<evidence type="ECO:0000256" key="1">
    <source>
        <dbReference type="ARBA" id="ARBA00010211"/>
    </source>
</evidence>
<name>A0ABS1DKH4_9PROT</name>
<dbReference type="Pfam" id="PF01557">
    <property type="entry name" value="FAA_hydrolase"/>
    <property type="match status" value="1"/>
</dbReference>
<dbReference type="SUPFAM" id="SSF56529">
    <property type="entry name" value="FAH"/>
    <property type="match status" value="1"/>
</dbReference>
<comment type="similarity">
    <text evidence="1">Belongs to the FAH family.</text>
</comment>
<evidence type="ECO:0000313" key="5">
    <source>
        <dbReference type="Proteomes" id="UP001296873"/>
    </source>
</evidence>
<dbReference type="InterPro" id="IPR036663">
    <property type="entry name" value="Fumarylacetoacetase_C_sf"/>
</dbReference>
<feature type="domain" description="Fumarylacetoacetase-like C-terminal" evidence="3">
    <location>
        <begin position="77"/>
        <end position="283"/>
    </location>
</feature>
<dbReference type="EMBL" id="NRRL01000098">
    <property type="protein sequence ID" value="MBK1670496.1"/>
    <property type="molecule type" value="Genomic_DNA"/>
</dbReference>
<dbReference type="InterPro" id="IPR011234">
    <property type="entry name" value="Fumarylacetoacetase-like_C"/>
</dbReference>
<evidence type="ECO:0000313" key="4">
    <source>
        <dbReference type="EMBL" id="MBK1670496.1"/>
    </source>
</evidence>
<accession>A0ABS1DKH4</accession>
<organism evidence="4 5">
    <name type="scientific">Rhodovibrio sodomensis</name>
    <dbReference type="NCBI Taxonomy" id="1088"/>
    <lineage>
        <taxon>Bacteria</taxon>
        <taxon>Pseudomonadati</taxon>
        <taxon>Pseudomonadota</taxon>
        <taxon>Alphaproteobacteria</taxon>
        <taxon>Rhodospirillales</taxon>
        <taxon>Rhodovibrionaceae</taxon>
        <taxon>Rhodovibrio</taxon>
    </lineage>
</organism>
<dbReference type="PANTHER" id="PTHR42796:SF4">
    <property type="entry name" value="FUMARYLACETOACETATE HYDROLASE DOMAIN-CONTAINING PROTEIN 2A"/>
    <property type="match status" value="1"/>
</dbReference>
<dbReference type="PANTHER" id="PTHR42796">
    <property type="entry name" value="FUMARYLACETOACETATE HYDROLASE DOMAIN-CONTAINING PROTEIN 2A-RELATED"/>
    <property type="match status" value="1"/>
</dbReference>
<protein>
    <recommendedName>
        <fullName evidence="3">Fumarylacetoacetase-like C-terminal domain-containing protein</fullName>
    </recommendedName>
</protein>
<dbReference type="Proteomes" id="UP001296873">
    <property type="component" value="Unassembled WGS sequence"/>
</dbReference>
<reference evidence="4 5" key="1">
    <citation type="journal article" date="2020" name="Microorganisms">
        <title>Osmotic Adaptation and Compatible Solute Biosynthesis of Phototrophic Bacteria as Revealed from Genome Analyses.</title>
        <authorList>
            <person name="Imhoff J.F."/>
            <person name="Rahn T."/>
            <person name="Kunzel S."/>
            <person name="Keller A."/>
            <person name="Neulinger S.C."/>
        </authorList>
    </citation>
    <scope>NUCLEOTIDE SEQUENCE [LARGE SCALE GENOMIC DNA]</scope>
    <source>
        <strain evidence="4 5">DSM 9895</strain>
    </source>
</reference>
<dbReference type="InterPro" id="IPR051121">
    <property type="entry name" value="FAH"/>
</dbReference>
<sequence>MRLLSFDKNGRPTPGIARDDRVLDLSALDPEMPRDWATLLAEDNLERLRALAEHAPAEHWVPRDGVKLALPIPDPPKILCAGLNYLSHAREVGMELPRHPILFARYKSSLVADGAPLVRPAASEKYDYESELVAVIGRAARNVPASRALDHVIGYSILNDGSLRDFQKKGGQWTLGKNFDRSGSFGPEIVTADGLPDGARGLRISATLNGETVQDGTTDDLIFDVATLVEAASEVMTLEPGTIIATGTPPGVGMARTPPLWLKPGDTIACTVQGIGTLENAVVAES</sequence>
<evidence type="ECO:0000259" key="3">
    <source>
        <dbReference type="Pfam" id="PF01557"/>
    </source>
</evidence>
<evidence type="ECO:0000256" key="2">
    <source>
        <dbReference type="ARBA" id="ARBA00022723"/>
    </source>
</evidence>
<keyword evidence="5" id="KW-1185">Reference proteome</keyword>
<gene>
    <name evidence="4" type="ORF">CKO28_20950</name>
</gene>
<proteinExistence type="inferred from homology"/>
<keyword evidence="2" id="KW-0479">Metal-binding</keyword>
<dbReference type="Gene3D" id="3.90.850.10">
    <property type="entry name" value="Fumarylacetoacetase-like, C-terminal domain"/>
    <property type="match status" value="1"/>
</dbReference>
<comment type="caution">
    <text evidence="4">The sequence shown here is derived from an EMBL/GenBank/DDBJ whole genome shotgun (WGS) entry which is preliminary data.</text>
</comment>
<dbReference type="RefSeq" id="WP_200342858.1">
    <property type="nucleotide sequence ID" value="NZ_NRRL01000098.1"/>
</dbReference>